<dbReference type="AlphaFoldDB" id="A0A5B7GQR7"/>
<comment type="caution">
    <text evidence="2">The sequence shown here is derived from an EMBL/GenBank/DDBJ whole genome shotgun (WGS) entry which is preliminary data.</text>
</comment>
<name>A0A5B7GQR7_PORTR</name>
<feature type="chain" id="PRO_5022750131" description="Secreted protein" evidence="1">
    <location>
        <begin position="26"/>
        <end position="64"/>
    </location>
</feature>
<dbReference type="Proteomes" id="UP000324222">
    <property type="component" value="Unassembled WGS sequence"/>
</dbReference>
<gene>
    <name evidence="2" type="ORF">E2C01_053950</name>
</gene>
<keyword evidence="1" id="KW-0732">Signal</keyword>
<proteinExistence type="predicted"/>
<feature type="signal peptide" evidence="1">
    <location>
        <begin position="1"/>
        <end position="25"/>
    </location>
</feature>
<dbReference type="EMBL" id="VSRR010016986">
    <property type="protein sequence ID" value="MPC59919.1"/>
    <property type="molecule type" value="Genomic_DNA"/>
</dbReference>
<sequence>MIFSFLFSSKVMSFILPFFSLSTQGFLPLTPTLSSALMQELTSTLSHSYLSLVNSGTPCLLLYF</sequence>
<evidence type="ECO:0000313" key="3">
    <source>
        <dbReference type="Proteomes" id="UP000324222"/>
    </source>
</evidence>
<evidence type="ECO:0000256" key="1">
    <source>
        <dbReference type="SAM" id="SignalP"/>
    </source>
</evidence>
<evidence type="ECO:0008006" key="4">
    <source>
        <dbReference type="Google" id="ProtNLM"/>
    </source>
</evidence>
<keyword evidence="3" id="KW-1185">Reference proteome</keyword>
<evidence type="ECO:0000313" key="2">
    <source>
        <dbReference type="EMBL" id="MPC59919.1"/>
    </source>
</evidence>
<organism evidence="2 3">
    <name type="scientific">Portunus trituberculatus</name>
    <name type="common">Swimming crab</name>
    <name type="synonym">Neptunus trituberculatus</name>
    <dbReference type="NCBI Taxonomy" id="210409"/>
    <lineage>
        <taxon>Eukaryota</taxon>
        <taxon>Metazoa</taxon>
        <taxon>Ecdysozoa</taxon>
        <taxon>Arthropoda</taxon>
        <taxon>Crustacea</taxon>
        <taxon>Multicrustacea</taxon>
        <taxon>Malacostraca</taxon>
        <taxon>Eumalacostraca</taxon>
        <taxon>Eucarida</taxon>
        <taxon>Decapoda</taxon>
        <taxon>Pleocyemata</taxon>
        <taxon>Brachyura</taxon>
        <taxon>Eubrachyura</taxon>
        <taxon>Portunoidea</taxon>
        <taxon>Portunidae</taxon>
        <taxon>Portuninae</taxon>
        <taxon>Portunus</taxon>
    </lineage>
</organism>
<accession>A0A5B7GQR7</accession>
<protein>
    <recommendedName>
        <fullName evidence="4">Secreted protein</fullName>
    </recommendedName>
</protein>
<reference evidence="2 3" key="1">
    <citation type="submission" date="2019-05" db="EMBL/GenBank/DDBJ databases">
        <title>Another draft genome of Portunus trituberculatus and its Hox gene families provides insights of decapod evolution.</title>
        <authorList>
            <person name="Jeong J.-H."/>
            <person name="Song I."/>
            <person name="Kim S."/>
            <person name="Choi T."/>
            <person name="Kim D."/>
            <person name="Ryu S."/>
            <person name="Kim W."/>
        </authorList>
    </citation>
    <scope>NUCLEOTIDE SEQUENCE [LARGE SCALE GENOMIC DNA]</scope>
    <source>
        <tissue evidence="2">Muscle</tissue>
    </source>
</reference>